<protein>
    <submittedName>
        <fullName evidence="2">Uncharacterized protein</fullName>
    </submittedName>
</protein>
<dbReference type="Proteomes" id="UP000076858">
    <property type="component" value="Unassembled WGS sequence"/>
</dbReference>
<sequence length="102" mass="11446">ESEVDDLEARVNTMEEFRSQYHRTRASVEEAKSKMEAPTNLPSSGNPVAETSTHQALSAVVAKLTVSRIPVFSGEILKWPEFWGVYKLAVHEQDALPTLEKF</sequence>
<feature type="compositionally biased region" description="Basic and acidic residues" evidence="1">
    <location>
        <begin position="26"/>
        <end position="35"/>
    </location>
</feature>
<feature type="non-terminal residue" evidence="2">
    <location>
        <position position="1"/>
    </location>
</feature>
<feature type="non-terminal residue" evidence="2">
    <location>
        <position position="102"/>
    </location>
</feature>
<evidence type="ECO:0000313" key="2">
    <source>
        <dbReference type="EMBL" id="KZR99201.1"/>
    </source>
</evidence>
<dbReference type="AlphaFoldDB" id="A0A164GPQ9"/>
<evidence type="ECO:0000313" key="3">
    <source>
        <dbReference type="Proteomes" id="UP000076858"/>
    </source>
</evidence>
<proteinExistence type="predicted"/>
<dbReference type="EMBL" id="LRGB01014410">
    <property type="protein sequence ID" value="KZR99201.1"/>
    <property type="molecule type" value="Genomic_DNA"/>
</dbReference>
<keyword evidence="3" id="KW-1185">Reference proteome</keyword>
<organism evidence="2 3">
    <name type="scientific">Daphnia magna</name>
    <dbReference type="NCBI Taxonomy" id="35525"/>
    <lineage>
        <taxon>Eukaryota</taxon>
        <taxon>Metazoa</taxon>
        <taxon>Ecdysozoa</taxon>
        <taxon>Arthropoda</taxon>
        <taxon>Crustacea</taxon>
        <taxon>Branchiopoda</taxon>
        <taxon>Diplostraca</taxon>
        <taxon>Cladocera</taxon>
        <taxon>Anomopoda</taxon>
        <taxon>Daphniidae</taxon>
        <taxon>Daphnia</taxon>
    </lineage>
</organism>
<evidence type="ECO:0000256" key="1">
    <source>
        <dbReference type="SAM" id="MobiDB-lite"/>
    </source>
</evidence>
<accession>A0A164GPQ9</accession>
<dbReference type="OrthoDB" id="6375181at2759"/>
<reference evidence="2 3" key="1">
    <citation type="submission" date="2016-03" db="EMBL/GenBank/DDBJ databases">
        <title>EvidentialGene: Evidence-directed Construction of Genes on Genomes.</title>
        <authorList>
            <person name="Gilbert D.G."/>
            <person name="Choi J.-H."/>
            <person name="Mockaitis K."/>
            <person name="Colbourne J."/>
            <person name="Pfrender M."/>
        </authorList>
    </citation>
    <scope>NUCLEOTIDE SEQUENCE [LARGE SCALE GENOMIC DNA]</scope>
    <source>
        <strain evidence="2 3">Xinb3</strain>
        <tissue evidence="2">Complete organism</tissue>
    </source>
</reference>
<name>A0A164GPQ9_9CRUS</name>
<comment type="caution">
    <text evidence="2">The sequence shown here is derived from an EMBL/GenBank/DDBJ whole genome shotgun (WGS) entry which is preliminary data.</text>
</comment>
<feature type="region of interest" description="Disordered" evidence="1">
    <location>
        <begin position="22"/>
        <end position="50"/>
    </location>
</feature>
<feature type="compositionally biased region" description="Polar residues" evidence="1">
    <location>
        <begin position="40"/>
        <end position="50"/>
    </location>
</feature>
<gene>
    <name evidence="2" type="ORF">APZ42_005034</name>
</gene>